<dbReference type="EMBL" id="NGFP01000185">
    <property type="protein sequence ID" value="OUC92167.1"/>
    <property type="molecule type" value="Genomic_DNA"/>
</dbReference>
<proteinExistence type="predicted"/>
<dbReference type="Pfam" id="PF00440">
    <property type="entry name" value="TetR_N"/>
    <property type="match status" value="1"/>
</dbReference>
<sequence length="190" mass="20962">MNTAEKIAEVARDILIHEGSEAVSMRRVAGIVGITPMAIYKHYPNRQALLQAVADATLHELAENWGARVAEGDWQARLIGLMHDFLDFALGSPHLYRFVMTDQHEQARHFPDDFKSGGSPAFERIVSIIEDGMAAGILRTDVPLEAALVLTSATQGLVQLYLGGRIGLDEPAFRDLCERNVRRILNGLCV</sequence>
<dbReference type="PANTHER" id="PTHR30055:SF234">
    <property type="entry name" value="HTH-TYPE TRANSCRIPTIONAL REGULATOR BETI"/>
    <property type="match status" value="1"/>
</dbReference>
<dbReference type="PANTHER" id="PTHR30055">
    <property type="entry name" value="HTH-TYPE TRANSCRIPTIONAL REGULATOR RUTR"/>
    <property type="match status" value="1"/>
</dbReference>
<dbReference type="SUPFAM" id="SSF46689">
    <property type="entry name" value="Homeodomain-like"/>
    <property type="match status" value="1"/>
</dbReference>
<protein>
    <submittedName>
        <fullName evidence="6">TetR family transcriptional regulator</fullName>
    </submittedName>
</protein>
<dbReference type="SUPFAM" id="SSF48498">
    <property type="entry name" value="Tetracyclin repressor-like, C-terminal domain"/>
    <property type="match status" value="1"/>
</dbReference>
<evidence type="ECO:0000256" key="3">
    <source>
        <dbReference type="ARBA" id="ARBA00023163"/>
    </source>
</evidence>
<evidence type="ECO:0000313" key="6">
    <source>
        <dbReference type="EMBL" id="OUC92167.1"/>
    </source>
</evidence>
<dbReference type="AlphaFoldDB" id="A0A2C9ZLG1"/>
<dbReference type="PROSITE" id="PS50977">
    <property type="entry name" value="HTH_TETR_2"/>
    <property type="match status" value="1"/>
</dbReference>
<name>A0A2C9ZLG1_9ACTN</name>
<gene>
    <name evidence="6" type="ORF">CA984_31130</name>
</gene>
<evidence type="ECO:0000256" key="2">
    <source>
        <dbReference type="ARBA" id="ARBA00023125"/>
    </source>
</evidence>
<accession>A0A2C9ZLG1</accession>
<evidence type="ECO:0000256" key="1">
    <source>
        <dbReference type="ARBA" id="ARBA00023015"/>
    </source>
</evidence>
<dbReference type="InterPro" id="IPR009057">
    <property type="entry name" value="Homeodomain-like_sf"/>
</dbReference>
<organism evidence="6 7">
    <name type="scientific">Streptosporangium minutum</name>
    <dbReference type="NCBI Taxonomy" id="569862"/>
    <lineage>
        <taxon>Bacteria</taxon>
        <taxon>Bacillati</taxon>
        <taxon>Actinomycetota</taxon>
        <taxon>Actinomycetes</taxon>
        <taxon>Streptosporangiales</taxon>
        <taxon>Streptosporangiaceae</taxon>
        <taxon>Streptosporangium</taxon>
    </lineage>
</organism>
<keyword evidence="2 4" id="KW-0238">DNA-binding</keyword>
<evidence type="ECO:0000313" key="7">
    <source>
        <dbReference type="Proteomes" id="UP000194761"/>
    </source>
</evidence>
<keyword evidence="3" id="KW-0804">Transcription</keyword>
<dbReference type="GO" id="GO:0003700">
    <property type="term" value="F:DNA-binding transcription factor activity"/>
    <property type="evidence" value="ECO:0007669"/>
    <property type="project" value="TreeGrafter"/>
</dbReference>
<keyword evidence="1" id="KW-0805">Transcription regulation</keyword>
<dbReference type="Gene3D" id="1.10.357.10">
    <property type="entry name" value="Tetracycline Repressor, domain 2"/>
    <property type="match status" value="1"/>
</dbReference>
<keyword evidence="7" id="KW-1185">Reference proteome</keyword>
<dbReference type="Pfam" id="PF13305">
    <property type="entry name" value="TetR_C_33"/>
    <property type="match status" value="1"/>
</dbReference>
<dbReference type="GO" id="GO:0000976">
    <property type="term" value="F:transcription cis-regulatory region binding"/>
    <property type="evidence" value="ECO:0007669"/>
    <property type="project" value="TreeGrafter"/>
</dbReference>
<reference evidence="6 7" key="1">
    <citation type="submission" date="2017-05" db="EMBL/GenBank/DDBJ databases">
        <title>Biotechnological potential of actinobacteria isolated from South African environments.</title>
        <authorList>
            <person name="Le Roes-Hill M."/>
            <person name="Prins A."/>
            <person name="Durrell K.A."/>
        </authorList>
    </citation>
    <scope>NUCLEOTIDE SEQUENCE [LARGE SCALE GENOMIC DNA]</scope>
    <source>
        <strain evidence="6">M26</strain>
    </source>
</reference>
<dbReference type="InterPro" id="IPR001647">
    <property type="entry name" value="HTH_TetR"/>
</dbReference>
<dbReference type="RefSeq" id="WP_086577065.1">
    <property type="nucleotide sequence ID" value="NZ_NGFP01000185.1"/>
</dbReference>
<dbReference type="Proteomes" id="UP000194761">
    <property type="component" value="Unassembled WGS sequence"/>
</dbReference>
<feature type="domain" description="HTH tetR-type" evidence="5">
    <location>
        <begin position="1"/>
        <end position="61"/>
    </location>
</feature>
<feature type="DNA-binding region" description="H-T-H motif" evidence="4">
    <location>
        <begin position="24"/>
        <end position="43"/>
    </location>
</feature>
<comment type="caution">
    <text evidence="6">The sequence shown here is derived from an EMBL/GenBank/DDBJ whole genome shotgun (WGS) entry which is preliminary data.</text>
</comment>
<dbReference type="InterPro" id="IPR050109">
    <property type="entry name" value="HTH-type_TetR-like_transc_reg"/>
</dbReference>
<dbReference type="InterPro" id="IPR036271">
    <property type="entry name" value="Tet_transcr_reg_TetR-rel_C_sf"/>
</dbReference>
<evidence type="ECO:0000259" key="5">
    <source>
        <dbReference type="PROSITE" id="PS50977"/>
    </source>
</evidence>
<dbReference type="InterPro" id="IPR025996">
    <property type="entry name" value="MT1864/Rv1816-like_C"/>
</dbReference>
<evidence type="ECO:0000256" key="4">
    <source>
        <dbReference type="PROSITE-ProRule" id="PRU00335"/>
    </source>
</evidence>